<evidence type="ECO:0008006" key="3">
    <source>
        <dbReference type="Google" id="ProtNLM"/>
    </source>
</evidence>
<sequence length="418" mass="46929">MYVRVKTAIFKCSAFIRSSWSVTKPKAGTIHKATSSTNRSLVMIHDLPPEIIDGILRHFWDDRASLTSVSLVSSTFVAAARRQLFSEVVLEYSSICSFLELLNAPYCTVAPAITHIVIRGKRHKETFPKDLAPLDSASLISQLQGIQSITFQDIALDNIPPSFWRFLHSLKGVRDLELYQISLSSPAPFFQYVCNLPAFEALSISKSSVELTVYDSEVSHPKKSFSLPFLDVGRLSPGVLQWILAQQPVPPVHTLRINLGYVPQNVIALREFVGITGPSVNALHITLPSDMQLYSQIPRPIDFRSFSRVRTLRLEGYLRLGEQSESLQFKELLQTIFTEISSPEVEEVSLILSFGIDDAVILAGLAWDDNTTLLDIFSWAALPNFLGTNLRKFYLKLRGLPSFLRARVEDMWSNIALE</sequence>
<proteinExistence type="predicted"/>
<keyword evidence="2" id="KW-1185">Reference proteome</keyword>
<dbReference type="OrthoDB" id="2977329at2759"/>
<gene>
    <name evidence="1" type="ORF">H0H81_001001</name>
</gene>
<reference evidence="1" key="2">
    <citation type="submission" date="2021-10" db="EMBL/GenBank/DDBJ databases">
        <title>Phylogenomics reveals ancestral predisposition of the termite-cultivated fungus Termitomyces towards a domesticated lifestyle.</title>
        <authorList>
            <person name="Auxier B."/>
            <person name="Grum-Grzhimaylo A."/>
            <person name="Cardenas M.E."/>
            <person name="Lodge J.D."/>
            <person name="Laessoe T."/>
            <person name="Pedersen O."/>
            <person name="Smith M.E."/>
            <person name="Kuyper T.W."/>
            <person name="Franco-Molano E.A."/>
            <person name="Baroni T.J."/>
            <person name="Aanen D.K."/>
        </authorList>
    </citation>
    <scope>NUCLEOTIDE SEQUENCE</scope>
    <source>
        <strain evidence="1">D49</strain>
    </source>
</reference>
<accession>A0A9P7FSU2</accession>
<evidence type="ECO:0000313" key="1">
    <source>
        <dbReference type="EMBL" id="KAG5634720.1"/>
    </source>
</evidence>
<comment type="caution">
    <text evidence="1">The sequence shown here is derived from an EMBL/GenBank/DDBJ whole genome shotgun (WGS) entry which is preliminary data.</text>
</comment>
<dbReference type="Proteomes" id="UP000717328">
    <property type="component" value="Unassembled WGS sequence"/>
</dbReference>
<organism evidence="1 2">
    <name type="scientific">Sphagnurus paluster</name>
    <dbReference type="NCBI Taxonomy" id="117069"/>
    <lineage>
        <taxon>Eukaryota</taxon>
        <taxon>Fungi</taxon>
        <taxon>Dikarya</taxon>
        <taxon>Basidiomycota</taxon>
        <taxon>Agaricomycotina</taxon>
        <taxon>Agaricomycetes</taxon>
        <taxon>Agaricomycetidae</taxon>
        <taxon>Agaricales</taxon>
        <taxon>Tricholomatineae</taxon>
        <taxon>Lyophyllaceae</taxon>
        <taxon>Sphagnurus</taxon>
    </lineage>
</organism>
<evidence type="ECO:0000313" key="2">
    <source>
        <dbReference type="Proteomes" id="UP000717328"/>
    </source>
</evidence>
<reference evidence="1" key="1">
    <citation type="submission" date="2021-02" db="EMBL/GenBank/DDBJ databases">
        <authorList>
            <person name="Nieuwenhuis M."/>
            <person name="Van De Peppel L.J.J."/>
        </authorList>
    </citation>
    <scope>NUCLEOTIDE SEQUENCE</scope>
    <source>
        <strain evidence="1">D49</strain>
    </source>
</reference>
<dbReference type="AlphaFoldDB" id="A0A9P7FSU2"/>
<name>A0A9P7FSU2_9AGAR</name>
<dbReference type="EMBL" id="JABCKI010006296">
    <property type="protein sequence ID" value="KAG5634720.1"/>
    <property type="molecule type" value="Genomic_DNA"/>
</dbReference>
<protein>
    <recommendedName>
        <fullName evidence="3">F-box domain-containing protein</fullName>
    </recommendedName>
</protein>